<evidence type="ECO:0000256" key="3">
    <source>
        <dbReference type="ARBA" id="ARBA00022452"/>
    </source>
</evidence>
<evidence type="ECO:0000256" key="2">
    <source>
        <dbReference type="ARBA" id="ARBA00022448"/>
    </source>
</evidence>
<dbReference type="InterPro" id="IPR057601">
    <property type="entry name" value="Oar-like_b-barrel"/>
</dbReference>
<evidence type="ECO:0000256" key="4">
    <source>
        <dbReference type="ARBA" id="ARBA00022692"/>
    </source>
</evidence>
<dbReference type="InterPro" id="IPR037066">
    <property type="entry name" value="Plug_dom_sf"/>
</dbReference>
<dbReference type="KEGG" id="epl:P4G45_05790"/>
<dbReference type="InterPro" id="IPR036942">
    <property type="entry name" value="Beta-barrel_TonB_sf"/>
</dbReference>
<evidence type="ECO:0000256" key="7">
    <source>
        <dbReference type="SAM" id="SignalP"/>
    </source>
</evidence>
<organism evidence="9">
    <name type="scientific">Edaphobacter paludis</name>
    <dbReference type="NCBI Taxonomy" id="3035702"/>
    <lineage>
        <taxon>Bacteria</taxon>
        <taxon>Pseudomonadati</taxon>
        <taxon>Acidobacteriota</taxon>
        <taxon>Terriglobia</taxon>
        <taxon>Terriglobales</taxon>
        <taxon>Acidobacteriaceae</taxon>
        <taxon>Edaphobacter</taxon>
    </lineage>
</organism>
<keyword evidence="9" id="KW-0675">Receptor</keyword>
<dbReference type="SUPFAM" id="SSF49452">
    <property type="entry name" value="Starch-binding domain-like"/>
    <property type="match status" value="1"/>
</dbReference>
<comment type="subcellular location">
    <subcellularLocation>
        <location evidence="1">Cell outer membrane</location>
        <topology evidence="1">Multi-pass membrane protein</topology>
    </subcellularLocation>
</comment>
<dbReference type="EMBL" id="CP121195">
    <property type="protein sequence ID" value="XBH14670.1"/>
    <property type="molecule type" value="Genomic_DNA"/>
</dbReference>
<dbReference type="PANTHER" id="PTHR30069:SF46">
    <property type="entry name" value="OAR PROTEIN"/>
    <property type="match status" value="1"/>
</dbReference>
<evidence type="ECO:0000313" key="9">
    <source>
        <dbReference type="EMBL" id="XBH11241.1"/>
    </source>
</evidence>
<feature type="chain" id="PRO_5043288501" evidence="7">
    <location>
        <begin position="24"/>
        <end position="950"/>
    </location>
</feature>
<name>A0AAU7D1B1_9BACT</name>
<dbReference type="Pfam" id="PF13620">
    <property type="entry name" value="CarboxypepD_reg"/>
    <property type="match status" value="1"/>
</dbReference>
<protein>
    <submittedName>
        <fullName evidence="9">TonB-dependent receptor</fullName>
    </submittedName>
</protein>
<dbReference type="Pfam" id="PF25183">
    <property type="entry name" value="OMP_b-brl_4"/>
    <property type="match status" value="3"/>
</dbReference>
<dbReference type="InterPro" id="IPR013784">
    <property type="entry name" value="Carb-bd-like_fold"/>
</dbReference>
<evidence type="ECO:0000256" key="1">
    <source>
        <dbReference type="ARBA" id="ARBA00004571"/>
    </source>
</evidence>
<keyword evidence="7" id="KW-0732">Signal</keyword>
<dbReference type="AlphaFoldDB" id="A0AAU7D1B1"/>
<keyword evidence="3" id="KW-1134">Transmembrane beta strand</keyword>
<evidence type="ECO:0000256" key="6">
    <source>
        <dbReference type="ARBA" id="ARBA00023237"/>
    </source>
</evidence>
<keyword evidence="4" id="KW-0812">Transmembrane</keyword>
<dbReference type="GO" id="GO:0044718">
    <property type="term" value="P:siderophore transmembrane transport"/>
    <property type="evidence" value="ECO:0007669"/>
    <property type="project" value="TreeGrafter"/>
</dbReference>
<dbReference type="RefSeq" id="WP_348268729.1">
    <property type="nucleotide sequence ID" value="NZ_CP121194.1"/>
</dbReference>
<keyword evidence="2" id="KW-0813">Transport</keyword>
<dbReference type="Gene3D" id="2.40.170.20">
    <property type="entry name" value="TonB-dependent receptor, beta-barrel domain"/>
    <property type="match status" value="1"/>
</dbReference>
<keyword evidence="6" id="KW-0998">Cell outer membrane</keyword>
<evidence type="ECO:0000256" key="5">
    <source>
        <dbReference type="ARBA" id="ARBA00023136"/>
    </source>
</evidence>
<feature type="domain" description="TonB-dependent transporter Oar-like beta-barrel" evidence="8">
    <location>
        <begin position="247"/>
        <end position="314"/>
    </location>
</feature>
<dbReference type="GO" id="GO:0030246">
    <property type="term" value="F:carbohydrate binding"/>
    <property type="evidence" value="ECO:0007669"/>
    <property type="project" value="InterPro"/>
</dbReference>
<dbReference type="GO" id="GO:0009279">
    <property type="term" value="C:cell outer membrane"/>
    <property type="evidence" value="ECO:0007669"/>
    <property type="project" value="UniProtKB-SubCell"/>
</dbReference>
<feature type="domain" description="TonB-dependent transporter Oar-like beta-barrel" evidence="8">
    <location>
        <begin position="346"/>
        <end position="561"/>
    </location>
</feature>
<accession>A0AAU7DBF8</accession>
<proteinExistence type="predicted"/>
<sequence length="950" mass="102392">MQLLKHHLAVIAFIFAAIAIAGAQQTVNNASLSGRVTDPSGAVIAGAHVTATQTATNFSRTTSTSKDGRFRFPYLSLGTYNVLVHQQGFAEANRSITLTVGADFDLQISLALAGTQTSVNVSSQPPILETNRSEVANTISPGEIQNLSLLGRNFLDLALLVPGVSATNTASTQLFAETSAVPGQGISIGSQRNFSNSFVVDGLSANDDAAGLTGTFYALDVVREFQVVTSGGQAEFGRALGGYINMVTKSGTNALHGSLYGYLRNQRLNADNALSQSKLPITQAQYGASLAGPILRNRTFYFANFERKQLNQDGLITIAPANVAAINSHLQTIGYQGPQITTGLYSNPIRTNNIFAKIDHHLNDSDQLSARYSLYEVESQNSRGVGGLSAVSAAASLHDLDQTIAISNIFTISPRTVNETRGQFTRSNLTALPNDAIGPAVSISGIASFGTLSASPTGRLDNLYEVVDNLSHQTGNHSLRVGTDFLFNDLTITFPMSNRGSYSFSSLSNFLNGTYNNSGYTQSFGNPIVPQTNPNLGLYAQDEWKLTPSLTFNAGLRYDLQFLKSIATDTNNISPRLGFAWSPFTHRTTVVRGSYGIFYDRVPLRPLSNALQSSGNTTNINSSTFVTVSVSPTQTGAPAFPNILTTLPTGVLVNFTTMAPHIQNAYSEQASLEVEQQLNASSTLSISYQHLRGLHLLASINQNTPTCIATGNNNGCRPNAAYGNNKQYQSAGDSYYDGLSVSFQQKPTRWGAYRISYNWSKAIDDVGEFFFSSPINNFDIAEDRGFSDDDQRNRLVFDGTIHSSMNPSHSLWSHLSNGFLLSTMLQYYSPLPLNITTGTNSIQGTTLRPCVPGITNCTRALPGTVIARNSGVGFNFFNMNTRLSRTFPLGNRFRLEAIAEAFNALNHRNDLIPNGTFGTGTYPNASNSSFGHPTAVGDPRQVQLAARLNF</sequence>
<accession>A0AAU7D1B1</accession>
<dbReference type="SUPFAM" id="SSF56935">
    <property type="entry name" value="Porins"/>
    <property type="match status" value="1"/>
</dbReference>
<dbReference type="GO" id="GO:0015344">
    <property type="term" value="F:siderophore uptake transmembrane transporter activity"/>
    <property type="evidence" value="ECO:0007669"/>
    <property type="project" value="TreeGrafter"/>
</dbReference>
<evidence type="ECO:0000313" key="10">
    <source>
        <dbReference type="EMBL" id="XBH14670.1"/>
    </source>
</evidence>
<dbReference type="Gene3D" id="2.170.130.10">
    <property type="entry name" value="TonB-dependent receptor, plug domain"/>
    <property type="match status" value="1"/>
</dbReference>
<reference evidence="9" key="1">
    <citation type="submission" date="2023-03" db="EMBL/GenBank/DDBJ databases">
        <title>Edaphobacter sp.</title>
        <authorList>
            <person name="Huber K.J."/>
            <person name="Papendorf J."/>
            <person name="Pilke C."/>
            <person name="Bunk B."/>
            <person name="Sproeer C."/>
            <person name="Pester M."/>
        </authorList>
    </citation>
    <scope>NUCLEOTIDE SEQUENCE</scope>
    <source>
        <strain evidence="9">DSM 109919</strain>
        <strain evidence="10">DSM 109920</strain>
    </source>
</reference>
<keyword evidence="5" id="KW-0472">Membrane</keyword>
<feature type="signal peptide" evidence="7">
    <location>
        <begin position="1"/>
        <end position="23"/>
    </location>
</feature>
<dbReference type="EMBL" id="CP121194">
    <property type="protein sequence ID" value="XBH11241.1"/>
    <property type="molecule type" value="Genomic_DNA"/>
</dbReference>
<dbReference type="InterPro" id="IPR039426">
    <property type="entry name" value="TonB-dep_rcpt-like"/>
</dbReference>
<feature type="domain" description="TonB-dependent transporter Oar-like beta-barrel" evidence="8">
    <location>
        <begin position="566"/>
        <end position="943"/>
    </location>
</feature>
<dbReference type="PANTHER" id="PTHR30069">
    <property type="entry name" value="TONB-DEPENDENT OUTER MEMBRANE RECEPTOR"/>
    <property type="match status" value="1"/>
</dbReference>
<evidence type="ECO:0000259" key="8">
    <source>
        <dbReference type="Pfam" id="PF25183"/>
    </source>
</evidence>
<dbReference type="Gene3D" id="2.60.40.1120">
    <property type="entry name" value="Carboxypeptidase-like, regulatory domain"/>
    <property type="match status" value="1"/>
</dbReference>
<gene>
    <name evidence="9" type="ORF">P4G45_05790</name>
    <name evidence="10" type="ORF">P8936_05765</name>
</gene>